<name>A0A8S1PNN5_PARPR</name>
<organism evidence="1 2">
    <name type="scientific">Paramecium primaurelia</name>
    <dbReference type="NCBI Taxonomy" id="5886"/>
    <lineage>
        <taxon>Eukaryota</taxon>
        <taxon>Sar</taxon>
        <taxon>Alveolata</taxon>
        <taxon>Ciliophora</taxon>
        <taxon>Intramacronucleata</taxon>
        <taxon>Oligohymenophorea</taxon>
        <taxon>Peniculida</taxon>
        <taxon>Parameciidae</taxon>
        <taxon>Paramecium</taxon>
    </lineage>
</organism>
<evidence type="ECO:0000313" key="1">
    <source>
        <dbReference type="EMBL" id="CAD8104611.1"/>
    </source>
</evidence>
<protein>
    <submittedName>
        <fullName evidence="1">Uncharacterized protein</fullName>
    </submittedName>
</protein>
<sequence length="575" mass="68822">MNKQVLSFITQNQNKYSYIHLLDNILNIQTINNQQFLILQNNKLNLLILPAQLQKIIDFDNQIEFLDCIIQETEILYILQSLSNYKLLLLIYNKNEQKLKVFQRESNESLSKIKIIQIIDSEQLIYNAILIKNQQVCLLTQGLNNQTIDICSEIQNPMDIYRINESLILLLTKHSIYIINNQMEITSINMPIPINNIYQSLTIQNQHYILSNNTLIQFDDKSYTLYDNHIDGITLYDENLYLFYYNDQQQLCLSNIDGKVVIKLDFHKKISNMNIVNLQSLLMIDQEGSAYLIFQPDFNTILQQYFKLDDFKDQQQQQQYSQVNYQQQQITQEYLFNLNKTQRYKQSIDDMISISLKYSYIQLLLLICARIRVFREFFIHIDKMSENGNEKELRNLLDIKKIKKCECIENDQIMEELIEECLKYKNKKIFIYFQKLFIENPLYVNDHYYCQILQCEINRLLYQNANLEMPIIPSYAFKRVTNYIMFLQKAKIVFIQDLFVKKEKQLQLIKKGMIGNAMQCYECLKPISFSVQNKNQQQQENKIVKYMDCYHAIHKQCVQMQHECNYENNKKLFQF</sequence>
<gene>
    <name evidence="1" type="ORF">PPRIM_AZ9-3.1.T1240093</name>
</gene>
<dbReference type="Proteomes" id="UP000688137">
    <property type="component" value="Unassembled WGS sequence"/>
</dbReference>
<reference evidence="1" key="1">
    <citation type="submission" date="2021-01" db="EMBL/GenBank/DDBJ databases">
        <authorList>
            <consortium name="Genoscope - CEA"/>
            <person name="William W."/>
        </authorList>
    </citation>
    <scope>NUCLEOTIDE SEQUENCE</scope>
</reference>
<evidence type="ECO:0000313" key="2">
    <source>
        <dbReference type="Proteomes" id="UP000688137"/>
    </source>
</evidence>
<accession>A0A8S1PNN5</accession>
<dbReference type="OMA" id="CECIEND"/>
<comment type="caution">
    <text evidence="1">The sequence shown here is derived from an EMBL/GenBank/DDBJ whole genome shotgun (WGS) entry which is preliminary data.</text>
</comment>
<dbReference type="EMBL" id="CAJJDM010000127">
    <property type="protein sequence ID" value="CAD8104611.1"/>
    <property type="molecule type" value="Genomic_DNA"/>
</dbReference>
<dbReference type="AlphaFoldDB" id="A0A8S1PNN5"/>
<proteinExistence type="predicted"/>
<keyword evidence="2" id="KW-1185">Reference proteome</keyword>